<dbReference type="InterPro" id="IPR036097">
    <property type="entry name" value="HisK_dim/P_sf"/>
</dbReference>
<dbReference type="InterPro" id="IPR003594">
    <property type="entry name" value="HATPase_dom"/>
</dbReference>
<organism evidence="10 11">
    <name type="scientific">Candidatus Borkfalkia faecavium</name>
    <dbReference type="NCBI Taxonomy" id="2838508"/>
    <lineage>
        <taxon>Bacteria</taxon>
        <taxon>Bacillati</taxon>
        <taxon>Bacillota</taxon>
        <taxon>Clostridia</taxon>
        <taxon>Christensenellales</taxon>
        <taxon>Christensenellaceae</taxon>
        <taxon>Candidatus Borkfalkia</taxon>
    </lineage>
</organism>
<dbReference type="Gene3D" id="3.30.565.10">
    <property type="entry name" value="Histidine kinase-like ATPase, C-terminal domain"/>
    <property type="match status" value="1"/>
</dbReference>
<dbReference type="InterPro" id="IPR036890">
    <property type="entry name" value="HATPase_C_sf"/>
</dbReference>
<dbReference type="PROSITE" id="PS50109">
    <property type="entry name" value="HIS_KIN"/>
    <property type="match status" value="1"/>
</dbReference>
<evidence type="ECO:0000256" key="6">
    <source>
        <dbReference type="ARBA" id="ARBA00022777"/>
    </source>
</evidence>
<dbReference type="EC" id="2.7.13.3" evidence="3"/>
<dbReference type="Gene3D" id="1.10.287.130">
    <property type="match status" value="1"/>
</dbReference>
<dbReference type="GO" id="GO:0004721">
    <property type="term" value="F:phosphoprotein phosphatase activity"/>
    <property type="evidence" value="ECO:0007669"/>
    <property type="project" value="TreeGrafter"/>
</dbReference>
<evidence type="ECO:0000256" key="4">
    <source>
        <dbReference type="ARBA" id="ARBA00022553"/>
    </source>
</evidence>
<dbReference type="PANTHER" id="PTHR45453:SF1">
    <property type="entry name" value="PHOSPHATE REGULON SENSOR PROTEIN PHOR"/>
    <property type="match status" value="1"/>
</dbReference>
<reference evidence="10" key="2">
    <citation type="submission" date="2021-04" db="EMBL/GenBank/DDBJ databases">
        <authorList>
            <person name="Gilroy R."/>
        </authorList>
    </citation>
    <scope>NUCLEOTIDE SEQUENCE</scope>
    <source>
        <strain evidence="10">2189</strain>
    </source>
</reference>
<evidence type="ECO:0000256" key="5">
    <source>
        <dbReference type="ARBA" id="ARBA00022679"/>
    </source>
</evidence>
<dbReference type="InterPro" id="IPR050351">
    <property type="entry name" value="BphY/WalK/GraS-like"/>
</dbReference>
<dbReference type="Pfam" id="PF02518">
    <property type="entry name" value="HATPase_c"/>
    <property type="match status" value="1"/>
</dbReference>
<dbReference type="PRINTS" id="PR00344">
    <property type="entry name" value="BCTRLSENSOR"/>
</dbReference>
<accession>A0A9D2ATW2</accession>
<dbReference type="Proteomes" id="UP000886847">
    <property type="component" value="Unassembled WGS sequence"/>
</dbReference>
<comment type="subcellular location">
    <subcellularLocation>
        <location evidence="2">Membrane</location>
    </subcellularLocation>
</comment>
<dbReference type="GO" id="GO:0005886">
    <property type="term" value="C:plasma membrane"/>
    <property type="evidence" value="ECO:0007669"/>
    <property type="project" value="TreeGrafter"/>
</dbReference>
<keyword evidence="7" id="KW-0902">Two-component regulatory system</keyword>
<proteinExistence type="predicted"/>
<dbReference type="Pfam" id="PF00512">
    <property type="entry name" value="HisKA"/>
    <property type="match status" value="1"/>
</dbReference>
<keyword evidence="5" id="KW-0808">Transferase</keyword>
<dbReference type="FunFam" id="3.30.565.10:FF:000006">
    <property type="entry name" value="Sensor histidine kinase WalK"/>
    <property type="match status" value="1"/>
</dbReference>
<keyword evidence="8" id="KW-0812">Transmembrane</keyword>
<feature type="transmembrane region" description="Helical" evidence="8">
    <location>
        <begin position="168"/>
        <end position="191"/>
    </location>
</feature>
<dbReference type="SMART" id="SM00387">
    <property type="entry name" value="HATPase_c"/>
    <property type="match status" value="1"/>
</dbReference>
<evidence type="ECO:0000313" key="10">
    <source>
        <dbReference type="EMBL" id="HIX50122.1"/>
    </source>
</evidence>
<keyword evidence="4" id="KW-0597">Phosphoprotein</keyword>
<dbReference type="SMART" id="SM00388">
    <property type="entry name" value="HisKA"/>
    <property type="match status" value="1"/>
</dbReference>
<dbReference type="AlphaFoldDB" id="A0A9D2ATW2"/>
<sequence length="560" mass="61201">MRKRILLVTLLVSVLGLVLLTLLFSGMSYSRSAQAASGQLSVLMDMYAADHISAPLSDETAQALSAEMGGTRVTFLLADGTPVGDSEVPAAQLSSHAGREEVQAALRQGEGTAVRRSATLGKELVYYCRYFSQQGVLEGGGAAEGFLVRFSGEASSFFGVFTQALPTLIWLLLLDLLICLFVAWIATSFILQPVERLTQAAATAGNKPVRTEYPELMPIAKMMNEMNAEIGAQMAKMQEDHRMEKLVLNSMEHGIVIFRSEQDVLLINKPAMRLLDYEKNEPIACFTQDGEIASILAAGEPATVNRRLGEREYSLRFTFGDRANVLLITDVTELMAAARSKNDFIANVTHEMNTPLTSIRGFAELIGAGAIPPEKLPSVADTIIRQSDRLSNLIRSIINFSAIDADDLPDYEVDLSEVLRETAVNFEPSLRQKDIAFTLEVEGSVKVLSRRERLVEIVNNLVSNGIRYNKEGGRLQVKLTGGEEPALSVSDTGIGISKENQSRIFDRFYTVDKSHNGAGGGFGLGLATVKKLCRRAGWKLSVESEEGVGTTFTIRFCKKK</sequence>
<evidence type="ECO:0000259" key="9">
    <source>
        <dbReference type="PROSITE" id="PS50109"/>
    </source>
</evidence>
<evidence type="ECO:0000256" key="7">
    <source>
        <dbReference type="ARBA" id="ARBA00023012"/>
    </source>
</evidence>
<evidence type="ECO:0000256" key="8">
    <source>
        <dbReference type="SAM" id="Phobius"/>
    </source>
</evidence>
<keyword evidence="6" id="KW-0418">Kinase</keyword>
<feature type="domain" description="Histidine kinase" evidence="9">
    <location>
        <begin position="347"/>
        <end position="560"/>
    </location>
</feature>
<reference evidence="10" key="1">
    <citation type="journal article" date="2021" name="PeerJ">
        <title>Extensive microbial diversity within the chicken gut microbiome revealed by metagenomics and culture.</title>
        <authorList>
            <person name="Gilroy R."/>
            <person name="Ravi A."/>
            <person name="Getino M."/>
            <person name="Pursley I."/>
            <person name="Horton D.L."/>
            <person name="Alikhan N.F."/>
            <person name="Baker D."/>
            <person name="Gharbi K."/>
            <person name="Hall N."/>
            <person name="Watson M."/>
            <person name="Adriaenssens E.M."/>
            <person name="Foster-Nyarko E."/>
            <person name="Jarju S."/>
            <person name="Secka A."/>
            <person name="Antonio M."/>
            <person name="Oren A."/>
            <person name="Chaudhuri R.R."/>
            <person name="La Ragione R."/>
            <person name="Hildebrand F."/>
            <person name="Pallen M.J."/>
        </authorList>
    </citation>
    <scope>NUCLEOTIDE SEQUENCE</scope>
    <source>
        <strain evidence="10">2189</strain>
    </source>
</reference>
<dbReference type="SUPFAM" id="SSF55874">
    <property type="entry name" value="ATPase domain of HSP90 chaperone/DNA topoisomerase II/histidine kinase"/>
    <property type="match status" value="1"/>
</dbReference>
<comment type="catalytic activity">
    <reaction evidence="1">
        <text>ATP + protein L-histidine = ADP + protein N-phospho-L-histidine.</text>
        <dbReference type="EC" id="2.7.13.3"/>
    </reaction>
</comment>
<dbReference type="GO" id="GO:0000155">
    <property type="term" value="F:phosphorelay sensor kinase activity"/>
    <property type="evidence" value="ECO:0007669"/>
    <property type="project" value="InterPro"/>
</dbReference>
<dbReference type="GO" id="GO:0016036">
    <property type="term" value="P:cellular response to phosphate starvation"/>
    <property type="evidence" value="ECO:0007669"/>
    <property type="project" value="TreeGrafter"/>
</dbReference>
<dbReference type="EMBL" id="DXEW01000010">
    <property type="protein sequence ID" value="HIX50122.1"/>
    <property type="molecule type" value="Genomic_DNA"/>
</dbReference>
<keyword evidence="8" id="KW-0472">Membrane</keyword>
<gene>
    <name evidence="10" type="ORF">H9851_02460</name>
</gene>
<comment type="caution">
    <text evidence="10">The sequence shown here is derived from an EMBL/GenBank/DDBJ whole genome shotgun (WGS) entry which is preliminary data.</text>
</comment>
<dbReference type="SUPFAM" id="SSF47384">
    <property type="entry name" value="Homodimeric domain of signal transducing histidine kinase"/>
    <property type="match status" value="1"/>
</dbReference>
<dbReference type="PANTHER" id="PTHR45453">
    <property type="entry name" value="PHOSPHATE REGULON SENSOR PROTEIN PHOR"/>
    <property type="match status" value="1"/>
</dbReference>
<dbReference type="CDD" id="cd00082">
    <property type="entry name" value="HisKA"/>
    <property type="match status" value="1"/>
</dbReference>
<evidence type="ECO:0000313" key="11">
    <source>
        <dbReference type="Proteomes" id="UP000886847"/>
    </source>
</evidence>
<dbReference type="InterPro" id="IPR004358">
    <property type="entry name" value="Sig_transdc_His_kin-like_C"/>
</dbReference>
<dbReference type="InterPro" id="IPR003661">
    <property type="entry name" value="HisK_dim/P_dom"/>
</dbReference>
<protein>
    <recommendedName>
        <fullName evidence="3">histidine kinase</fullName>
        <ecNumber evidence="3">2.7.13.3</ecNumber>
    </recommendedName>
</protein>
<dbReference type="InterPro" id="IPR005467">
    <property type="entry name" value="His_kinase_dom"/>
</dbReference>
<evidence type="ECO:0000256" key="1">
    <source>
        <dbReference type="ARBA" id="ARBA00000085"/>
    </source>
</evidence>
<name>A0A9D2ATW2_9FIRM</name>
<evidence type="ECO:0000256" key="3">
    <source>
        <dbReference type="ARBA" id="ARBA00012438"/>
    </source>
</evidence>
<evidence type="ECO:0000256" key="2">
    <source>
        <dbReference type="ARBA" id="ARBA00004370"/>
    </source>
</evidence>
<keyword evidence="8" id="KW-1133">Transmembrane helix</keyword>